<sequence>MSLGTSTALLVIPQLLGLIIILPLLIILCAAVPLPPWNDDVLGLTVFKQGVQDPQSALSSWSQDDLSPCNWTGVECDPSDGRVIGIALDDLSLSGHIGRGFFKLDKLKSLSLSRNNLSGFIDSEIAALGLLNYLDLSHNSLSGGIPGELGNLTSLRLLDLSDNLFTGLISPDLFGACYSLQSIILSENLLEGSIPVSIGNCKELLSLDLSYNRLNGTIPSAVGSLSRLKHMDLSSNDMSGQLTPHLGSLQNLESLFLQNNGFSEGIPPQLDGCVSLRVLDLSNNFLSQALPATFYSLNKMLTLRLHRNSLSGWIPSWIGNLTGLQELDLASNRFVGEIPDSISFLSSLQRLSLSENELSGYIPSTISLISNLQILDLSNNSFVGPLRSELFSLQSLQSLVLYMNRLSGELPPIAPGNCASLQALDLSSNRFVGTIPAQISQCSDLRFISLSTNMLSGEIPSALQISPRLQSLDLSSNQLEGSIPNIFLNASSLLHLNLADNALQGQIPATIFESTTLSDLDLSANLLSGRLPSVLANLLSLERLDLSWNNFSGTIPQNLVQLHNLSTFNISHNRLRGEIPSNGSFSRFNSSSFSDNAGLCGSIVNVPCQRIPLPIVAIPNSVGAPSSGTESVPHRKQKVLTILTLLAIVAAAVIALGIAAAILLNLRTRARSVFTQVKGHPAESLPVAASGSEGLSIAKLVMFTEGMEPRSNELLPNANVLLNKDCEIGSGVYGIVYKAVLAHGRTVAAKKLTAEGLVQSQAKFEKEIHILGRVQHPNVVSLQGYCWTPKLPYIFYDFIPHGSLYRRLHERAAGEPPLTWRQRFRIVVGAASGLAYLHHDCHPRIIHCAVNSSNVLLDEDFHPRISDYGLAKLFPKMDRPQLSSQLQKSRGYLAPECAHKNFKMNEKCEIYAFGVILLELVTGRKAVECVQNDVLLLPEYVQELMDHGESLMCIDPMLESYPEDEVMPVIRLGLICTSHRPSKRPSLSEVVQVMDLIKPLGDDSF</sequence>
<comment type="caution">
    <text evidence="1">The sequence shown here is derived from an EMBL/GenBank/DDBJ whole genome shotgun (WGS) entry which is preliminary data.</text>
</comment>
<dbReference type="EMBL" id="CM055093">
    <property type="protein sequence ID" value="KAJ7565378.1"/>
    <property type="molecule type" value="Genomic_DNA"/>
</dbReference>
<name>A0ACC2EFR1_DIPCM</name>
<accession>A0ACC2EFR1</accession>
<keyword evidence="2" id="KW-1185">Reference proteome</keyword>
<dbReference type="Proteomes" id="UP001162992">
    <property type="component" value="Chromosome 2"/>
</dbReference>
<gene>
    <name evidence="1" type="ORF">O6H91_02G058000</name>
</gene>
<evidence type="ECO:0000313" key="1">
    <source>
        <dbReference type="EMBL" id="KAJ7565378.1"/>
    </source>
</evidence>
<protein>
    <submittedName>
        <fullName evidence="1">Uncharacterized protein</fullName>
    </submittedName>
</protein>
<evidence type="ECO:0000313" key="2">
    <source>
        <dbReference type="Proteomes" id="UP001162992"/>
    </source>
</evidence>
<organism evidence="1 2">
    <name type="scientific">Diphasiastrum complanatum</name>
    <name type="common">Issler's clubmoss</name>
    <name type="synonym">Lycopodium complanatum</name>
    <dbReference type="NCBI Taxonomy" id="34168"/>
    <lineage>
        <taxon>Eukaryota</taxon>
        <taxon>Viridiplantae</taxon>
        <taxon>Streptophyta</taxon>
        <taxon>Embryophyta</taxon>
        <taxon>Tracheophyta</taxon>
        <taxon>Lycopodiopsida</taxon>
        <taxon>Lycopodiales</taxon>
        <taxon>Lycopodiaceae</taxon>
        <taxon>Lycopodioideae</taxon>
        <taxon>Diphasiastrum</taxon>
    </lineage>
</organism>
<reference evidence="2" key="1">
    <citation type="journal article" date="2024" name="Proc. Natl. Acad. Sci. U.S.A.">
        <title>Extraordinary preservation of gene collinearity over three hundred million years revealed in homosporous lycophytes.</title>
        <authorList>
            <person name="Li C."/>
            <person name="Wickell D."/>
            <person name="Kuo L.Y."/>
            <person name="Chen X."/>
            <person name="Nie B."/>
            <person name="Liao X."/>
            <person name="Peng D."/>
            <person name="Ji J."/>
            <person name="Jenkins J."/>
            <person name="Williams M."/>
            <person name="Shu S."/>
            <person name="Plott C."/>
            <person name="Barry K."/>
            <person name="Rajasekar S."/>
            <person name="Grimwood J."/>
            <person name="Han X."/>
            <person name="Sun S."/>
            <person name="Hou Z."/>
            <person name="He W."/>
            <person name="Dai G."/>
            <person name="Sun C."/>
            <person name="Schmutz J."/>
            <person name="Leebens-Mack J.H."/>
            <person name="Li F.W."/>
            <person name="Wang L."/>
        </authorList>
    </citation>
    <scope>NUCLEOTIDE SEQUENCE [LARGE SCALE GENOMIC DNA]</scope>
    <source>
        <strain evidence="2">cv. PW_Plant_1</strain>
    </source>
</reference>
<proteinExistence type="predicted"/>